<evidence type="ECO:0000256" key="4">
    <source>
        <dbReference type="ARBA" id="ARBA00022448"/>
    </source>
</evidence>
<dbReference type="GO" id="GO:0006611">
    <property type="term" value="P:protein export from nucleus"/>
    <property type="evidence" value="ECO:0000318"/>
    <property type="project" value="GO_Central"/>
</dbReference>
<accession>B8BYG7</accession>
<dbReference type="PANTHER" id="PTHR12596">
    <property type="entry name" value="EXPORTIN 4,7-RELATED"/>
    <property type="match status" value="1"/>
</dbReference>
<organism evidence="11 12">
    <name type="scientific">Thalassiosira pseudonana</name>
    <name type="common">Marine diatom</name>
    <name type="synonym">Cyclotella nana</name>
    <dbReference type="NCBI Taxonomy" id="35128"/>
    <lineage>
        <taxon>Eukaryota</taxon>
        <taxon>Sar</taxon>
        <taxon>Stramenopiles</taxon>
        <taxon>Ochrophyta</taxon>
        <taxon>Bacillariophyta</taxon>
        <taxon>Coscinodiscophyceae</taxon>
        <taxon>Thalassiosirophycidae</taxon>
        <taxon>Thalassiosirales</taxon>
        <taxon>Thalassiosiraceae</taxon>
        <taxon>Thalassiosira</taxon>
    </lineage>
</organism>
<reference evidence="11 12" key="2">
    <citation type="journal article" date="2008" name="Nature">
        <title>The Phaeodactylum genome reveals the evolutionary history of diatom genomes.</title>
        <authorList>
            <person name="Bowler C."/>
            <person name="Allen A.E."/>
            <person name="Badger J.H."/>
            <person name="Grimwood J."/>
            <person name="Jabbari K."/>
            <person name="Kuo A."/>
            <person name="Maheswari U."/>
            <person name="Martens C."/>
            <person name="Maumus F."/>
            <person name="Otillar R.P."/>
            <person name="Rayko E."/>
            <person name="Salamov A."/>
            <person name="Vandepoele K."/>
            <person name="Beszteri B."/>
            <person name="Gruber A."/>
            <person name="Heijde M."/>
            <person name="Katinka M."/>
            <person name="Mock T."/>
            <person name="Valentin K."/>
            <person name="Verret F."/>
            <person name="Berges J.A."/>
            <person name="Brownlee C."/>
            <person name="Cadoret J.P."/>
            <person name="Chiovitti A."/>
            <person name="Choi C.J."/>
            <person name="Coesel S."/>
            <person name="De Martino A."/>
            <person name="Detter J.C."/>
            <person name="Durkin C."/>
            <person name="Falciatore A."/>
            <person name="Fournet J."/>
            <person name="Haruta M."/>
            <person name="Huysman M.J."/>
            <person name="Jenkins B.D."/>
            <person name="Jiroutova K."/>
            <person name="Jorgensen R.E."/>
            <person name="Joubert Y."/>
            <person name="Kaplan A."/>
            <person name="Kroger N."/>
            <person name="Kroth P.G."/>
            <person name="La Roche J."/>
            <person name="Lindquist E."/>
            <person name="Lommer M."/>
            <person name="Martin-Jezequel V."/>
            <person name="Lopez P.J."/>
            <person name="Lucas S."/>
            <person name="Mangogna M."/>
            <person name="McGinnis K."/>
            <person name="Medlin L.K."/>
            <person name="Montsant A."/>
            <person name="Oudot-Le Secq M.P."/>
            <person name="Napoli C."/>
            <person name="Obornik M."/>
            <person name="Parker M.S."/>
            <person name="Petit J.L."/>
            <person name="Porcel B.M."/>
            <person name="Poulsen N."/>
            <person name="Robison M."/>
            <person name="Rychlewski L."/>
            <person name="Rynearson T.A."/>
            <person name="Schmutz J."/>
            <person name="Shapiro H."/>
            <person name="Siaut M."/>
            <person name="Stanley M."/>
            <person name="Sussman M.R."/>
            <person name="Taylor A.R."/>
            <person name="Vardi A."/>
            <person name="von Dassow P."/>
            <person name="Vyverman W."/>
            <person name="Willis A."/>
            <person name="Wyrwicz L.S."/>
            <person name="Rokhsar D.S."/>
            <person name="Weissenbach J."/>
            <person name="Armbrust E.V."/>
            <person name="Green B.R."/>
            <person name="Van de Peer Y."/>
            <person name="Grigoriev I.V."/>
        </authorList>
    </citation>
    <scope>NUCLEOTIDE SEQUENCE [LARGE SCALE GENOMIC DNA]</scope>
    <source>
        <strain evidence="11 12">CCMP1335</strain>
    </source>
</reference>
<proteinExistence type="inferred from homology"/>
<dbReference type="HOGENOM" id="CLU_241853_0_0_1"/>
<reference evidence="11 12" key="1">
    <citation type="journal article" date="2004" name="Science">
        <title>The genome of the diatom Thalassiosira pseudonana: ecology, evolution, and metabolism.</title>
        <authorList>
            <person name="Armbrust E.V."/>
            <person name="Berges J.A."/>
            <person name="Bowler C."/>
            <person name="Green B.R."/>
            <person name="Martinez D."/>
            <person name="Putnam N.H."/>
            <person name="Zhou S."/>
            <person name="Allen A.E."/>
            <person name="Apt K.E."/>
            <person name="Bechner M."/>
            <person name="Brzezinski M.A."/>
            <person name="Chaal B.K."/>
            <person name="Chiovitti A."/>
            <person name="Davis A.K."/>
            <person name="Demarest M.S."/>
            <person name="Detter J.C."/>
            <person name="Glavina T."/>
            <person name="Goodstein D."/>
            <person name="Hadi M.Z."/>
            <person name="Hellsten U."/>
            <person name="Hildebrand M."/>
            <person name="Jenkins B.D."/>
            <person name="Jurka J."/>
            <person name="Kapitonov V.V."/>
            <person name="Kroger N."/>
            <person name="Lau W.W."/>
            <person name="Lane T.W."/>
            <person name="Larimer F.W."/>
            <person name="Lippmeier J.C."/>
            <person name="Lucas S."/>
            <person name="Medina M."/>
            <person name="Montsant A."/>
            <person name="Obornik M."/>
            <person name="Parker M.S."/>
            <person name="Palenik B."/>
            <person name="Pazour G.J."/>
            <person name="Richardson P.M."/>
            <person name="Rynearson T.A."/>
            <person name="Saito M.A."/>
            <person name="Schwartz D.C."/>
            <person name="Thamatrakoln K."/>
            <person name="Valentin K."/>
            <person name="Vardi A."/>
            <person name="Wilkerson F.P."/>
            <person name="Rokhsar D.S."/>
        </authorList>
    </citation>
    <scope>NUCLEOTIDE SEQUENCE [LARGE SCALE GENOMIC DNA]</scope>
    <source>
        <strain evidence="11 12">CCMP1335</strain>
    </source>
</reference>
<dbReference type="Gene3D" id="1.25.10.10">
    <property type="entry name" value="Leucine-rich Repeat Variant"/>
    <property type="match status" value="1"/>
</dbReference>
<dbReference type="RefSeq" id="XP_002288937.1">
    <property type="nucleotide sequence ID" value="XM_002288901.1"/>
</dbReference>
<dbReference type="eggNOG" id="KOG4541">
    <property type="taxonomic scope" value="Eukaryota"/>
</dbReference>
<keyword evidence="9" id="KW-0812">Transmembrane</keyword>
<comment type="similarity">
    <text evidence="3">Belongs to the exportin family.</text>
</comment>
<dbReference type="InterPro" id="IPR016024">
    <property type="entry name" value="ARM-type_fold"/>
</dbReference>
<evidence type="ECO:0000256" key="7">
    <source>
        <dbReference type="ARBA" id="ARBA00023242"/>
    </source>
</evidence>
<evidence type="ECO:0000256" key="1">
    <source>
        <dbReference type="ARBA" id="ARBA00004123"/>
    </source>
</evidence>
<dbReference type="KEGG" id="tps:THAPSDRAFT_21869"/>
<evidence type="ECO:0000256" key="5">
    <source>
        <dbReference type="ARBA" id="ARBA00022490"/>
    </source>
</evidence>
<evidence type="ECO:0000313" key="12">
    <source>
        <dbReference type="Proteomes" id="UP000001449"/>
    </source>
</evidence>
<dbReference type="InterPro" id="IPR044189">
    <property type="entry name" value="XPO4/7-like"/>
</dbReference>
<dbReference type="Pfam" id="PF08767">
    <property type="entry name" value="CRM1_C"/>
    <property type="match status" value="1"/>
</dbReference>
<name>B8BYG7_THAPS</name>
<dbReference type="GO" id="GO:0005049">
    <property type="term" value="F:nuclear export signal receptor activity"/>
    <property type="evidence" value="ECO:0000318"/>
    <property type="project" value="GO_Central"/>
</dbReference>
<dbReference type="SUPFAM" id="SSF48371">
    <property type="entry name" value="ARM repeat"/>
    <property type="match status" value="1"/>
</dbReference>
<keyword evidence="9" id="KW-0472">Membrane</keyword>
<keyword evidence="12" id="KW-1185">Reference proteome</keyword>
<keyword evidence="4" id="KW-0813">Transport</keyword>
<keyword evidence="5" id="KW-0963">Cytoplasm</keyword>
<dbReference type="STRING" id="35128.B8BYG7"/>
<keyword evidence="6" id="KW-0653">Protein transport</keyword>
<dbReference type="Gene3D" id="3.40.50.11350">
    <property type="match status" value="1"/>
</dbReference>
<dbReference type="PANTHER" id="PTHR12596:SF1">
    <property type="entry name" value="EXPORTIN-4"/>
    <property type="match status" value="1"/>
</dbReference>
<protein>
    <recommendedName>
        <fullName evidence="8">Exportin-4</fullName>
    </recommendedName>
</protein>
<dbReference type="PaxDb" id="35128-Thaps21869"/>
<dbReference type="GeneID" id="7449507"/>
<dbReference type="Proteomes" id="UP000001449">
    <property type="component" value="Chromosome 3"/>
</dbReference>
<evidence type="ECO:0000256" key="6">
    <source>
        <dbReference type="ARBA" id="ARBA00022927"/>
    </source>
</evidence>
<feature type="domain" description="Exportin-1 C-terminal" evidence="10">
    <location>
        <begin position="1462"/>
        <end position="1549"/>
    </location>
</feature>
<gene>
    <name evidence="11" type="ORF">THAPSDRAFT_21869</name>
</gene>
<keyword evidence="7" id="KW-0539">Nucleus</keyword>
<comment type="subcellular location">
    <subcellularLocation>
        <location evidence="2">Cytoplasm</location>
    </subcellularLocation>
    <subcellularLocation>
        <location evidence="1">Nucleus</location>
    </subcellularLocation>
</comment>
<sequence>MAAKTLRSHQSRRNMLSILGVLLVAVSIINIVFVIKTHNRNSTPAAYATSPFLSHLSSFSSDPSPSNTRPITSYWWPSVEDGGLLGKIYDMQNPSDCSSKSTKFFVWRSMVNNENDTRGLTAWAHTGASHLLHALTDADKFGEFGHRILINDMALWPMAKGCDPPTRECYFESLTKCKLADVDPIDSPDTSAVAVLENANDEYDRNARTLYSSRSWFRPVRKPYSWTGLPGEGNDHSDMAVTAAALAYYLRPKPSLQKEINERLKESIPANLNPDRTIGIPIRRSDKCYGHNLEGSAAGELDCPPLSSYLDGVKSFLAFDPLVDTVIVTSEDKSACDEFLQLMKTELPQLRVVRNVGDVQQGTGSGTKIDAYTERATNEKVVASALTSMHLQMRARYFVLTTKSTWTSTIAVMARVYGFSTGGVIAIDIGRNSNSFSNFARKGAPSKSMEGATEELRQVLSTPPPNWQPPTGAPVNSISILHASLEHIRATGDERYLFLRTILEVLNNHGFVGGSTTASVVPAPTPLSGDEEQLLFHCATGLRHVILFRWDMFIPSFRDCVRDFLLSVGLGGLYTSSESNGTLMSSLPRTVSMACLSCAASMWKRGWVNTNSTTISPTDDGQAYLESMMAISLLPSMKRFLVSNDVGAGGAGQQDLFAYLNATISSSFNGSSNQLQRQQYRSAMAASFLSLLVGEFTGGNSSARYNLPLEFHRLCHQVFESGNEDATLSLGVANERRSGLDKTLDLAMSSLSSLVGYILSQSSATTDEFLLEMGSSIINVALDVLSWEFGAGGNKLDFSSAKKHGGNGILLRPPQRWRSVLVNPDFLGAMFRVYSTYINKDLIGVEIVDLVTILSRLASNFRIQTLSQISSFPRFLSALCAIGTWILETSLMQCQQLNGDVEAMEGMDWRNDAIAQILQCSDALADDYWIVSGTGGDKATHASQLLATMLAPLYGPYCVCRVQMSSLEDYFISREEAELDDIREEISALGLEEEMNSAASLGRLNVIASMTTLAGMFKECMCKLLALFTDSERGLEITPVVSALMEEGRMLIVCACHLLTDDCPGETPTIPEAVIRSCKSKDGEQCIASISGLVDLLKSVAEAQAMRVSVNPEGCSPLLAKTLLWFFRRWGTAYVLPSSDDYHQSGGIFGTWSTSENAKPIVSFCTTLCLIYFCHWPQEKEVQDEATSLLLALAKKGSFMRELLVASPSFETIAALHSVGASYKHNASTSEVTSALTAFGGSLSPDAVRGYQRLPYIDKARVLTGLLVGSSEIHNDKSKAIFHGCLSAVETSFSSLIQVLDRQEHLKDINMQESACLTILLYGGVVLASEMAEPERIPQFISPSLPHLSGLMKVYAEDLTICEGLLRLFRDYAEQFIATLSRDQCIDLFTSSASLMTHYSNHHCKNRTFRKISDSVEAEFEEEQNYNDVLCAIQLLIHLGTKEFVDLCKTSSLSNGVESDQITDVIFFGLQQLMPMMTQGLLQFPSLCTHYFSLVGFMVETYPEKLCALPFHLFNALLDSLLFGMSHSDPTVAKSSLQGIGSLAKEQIKSNSLAAHLATKNDIIESCAQRLMQEVVFQPMIWDRLEPASMALLPLAAIDMHKFVALVNSIAQQLDADNQIRFHSALEKLIKPEVLARVAADGREGRMVRLQFKADFDIFVRDVHSFLIVK</sequence>
<evidence type="ECO:0000256" key="3">
    <source>
        <dbReference type="ARBA" id="ARBA00009466"/>
    </source>
</evidence>
<dbReference type="InterPro" id="IPR014877">
    <property type="entry name" value="XPO1_C_dom"/>
</dbReference>
<dbReference type="InterPro" id="IPR011989">
    <property type="entry name" value="ARM-like"/>
</dbReference>
<dbReference type="GO" id="GO:0005643">
    <property type="term" value="C:nuclear pore"/>
    <property type="evidence" value="ECO:0000318"/>
    <property type="project" value="GO_Central"/>
</dbReference>
<dbReference type="OMA" id="NSSARYN"/>
<evidence type="ECO:0000256" key="8">
    <source>
        <dbReference type="ARBA" id="ARBA00040444"/>
    </source>
</evidence>
<keyword evidence="9" id="KW-1133">Transmembrane helix</keyword>
<evidence type="ECO:0000256" key="9">
    <source>
        <dbReference type="SAM" id="Phobius"/>
    </source>
</evidence>
<dbReference type="GO" id="GO:0005737">
    <property type="term" value="C:cytoplasm"/>
    <property type="evidence" value="ECO:0000318"/>
    <property type="project" value="GO_Central"/>
</dbReference>
<evidence type="ECO:0000313" key="11">
    <source>
        <dbReference type="EMBL" id="EED94373.1"/>
    </source>
</evidence>
<feature type="transmembrane region" description="Helical" evidence="9">
    <location>
        <begin position="16"/>
        <end position="35"/>
    </location>
</feature>
<dbReference type="InParanoid" id="B8BYG7"/>
<evidence type="ECO:0000259" key="10">
    <source>
        <dbReference type="Pfam" id="PF08767"/>
    </source>
</evidence>
<evidence type="ECO:0000256" key="2">
    <source>
        <dbReference type="ARBA" id="ARBA00004496"/>
    </source>
</evidence>
<dbReference type="EMBL" id="CM000640">
    <property type="protein sequence ID" value="EED94373.1"/>
    <property type="molecule type" value="Genomic_DNA"/>
</dbReference>